<sequence length="81" mass="8562">MSGATLRTTVFLLGAAMTVGLGSGVLYFVRVFALLLARVCSGVSCGGWNRMVVVSFLDRGVSGDGDGLLGLAWVLWIQIWP</sequence>
<dbReference type="EMBL" id="LXQA010191212">
    <property type="protein sequence ID" value="MCI31923.1"/>
    <property type="molecule type" value="Genomic_DNA"/>
</dbReference>
<accession>A0A392R5Q3</accession>
<dbReference type="Proteomes" id="UP000265520">
    <property type="component" value="Unassembled WGS sequence"/>
</dbReference>
<evidence type="ECO:0000313" key="2">
    <source>
        <dbReference type="EMBL" id="MCI31923.1"/>
    </source>
</evidence>
<evidence type="ECO:0000313" key="3">
    <source>
        <dbReference type="Proteomes" id="UP000265520"/>
    </source>
</evidence>
<organism evidence="2 3">
    <name type="scientific">Trifolium medium</name>
    <dbReference type="NCBI Taxonomy" id="97028"/>
    <lineage>
        <taxon>Eukaryota</taxon>
        <taxon>Viridiplantae</taxon>
        <taxon>Streptophyta</taxon>
        <taxon>Embryophyta</taxon>
        <taxon>Tracheophyta</taxon>
        <taxon>Spermatophyta</taxon>
        <taxon>Magnoliopsida</taxon>
        <taxon>eudicotyledons</taxon>
        <taxon>Gunneridae</taxon>
        <taxon>Pentapetalae</taxon>
        <taxon>rosids</taxon>
        <taxon>fabids</taxon>
        <taxon>Fabales</taxon>
        <taxon>Fabaceae</taxon>
        <taxon>Papilionoideae</taxon>
        <taxon>50 kb inversion clade</taxon>
        <taxon>NPAAA clade</taxon>
        <taxon>Hologalegina</taxon>
        <taxon>IRL clade</taxon>
        <taxon>Trifolieae</taxon>
        <taxon>Trifolium</taxon>
    </lineage>
</organism>
<keyword evidence="1" id="KW-0812">Transmembrane</keyword>
<name>A0A392R5Q3_9FABA</name>
<proteinExistence type="predicted"/>
<keyword evidence="1" id="KW-0472">Membrane</keyword>
<reference evidence="2 3" key="1">
    <citation type="journal article" date="2018" name="Front. Plant Sci.">
        <title>Red Clover (Trifolium pratense) and Zigzag Clover (T. medium) - A Picture of Genomic Similarities and Differences.</title>
        <authorList>
            <person name="Dluhosova J."/>
            <person name="Istvanek J."/>
            <person name="Nedelnik J."/>
            <person name="Repkova J."/>
        </authorList>
    </citation>
    <scope>NUCLEOTIDE SEQUENCE [LARGE SCALE GENOMIC DNA]</scope>
    <source>
        <strain evidence="3">cv. 10/8</strain>
        <tissue evidence="2">Leaf</tissue>
    </source>
</reference>
<feature type="transmembrane region" description="Helical" evidence="1">
    <location>
        <begin position="6"/>
        <end position="29"/>
    </location>
</feature>
<evidence type="ECO:0000256" key="1">
    <source>
        <dbReference type="SAM" id="Phobius"/>
    </source>
</evidence>
<keyword evidence="1" id="KW-1133">Transmembrane helix</keyword>
<protein>
    <submittedName>
        <fullName evidence="2">Uncharacterized protein</fullName>
    </submittedName>
</protein>
<comment type="caution">
    <text evidence="2">The sequence shown here is derived from an EMBL/GenBank/DDBJ whole genome shotgun (WGS) entry which is preliminary data.</text>
</comment>
<feature type="non-terminal residue" evidence="2">
    <location>
        <position position="81"/>
    </location>
</feature>
<keyword evidence="3" id="KW-1185">Reference proteome</keyword>
<dbReference type="AlphaFoldDB" id="A0A392R5Q3"/>